<dbReference type="Gene3D" id="1.20.58.1250">
    <property type="entry name" value="Tubulin Binding Cofactor C, N-terminal domain"/>
    <property type="match status" value="1"/>
</dbReference>
<dbReference type="PROSITE" id="PS51329">
    <property type="entry name" value="C_CAP_COFACTOR_C"/>
    <property type="match status" value="1"/>
</dbReference>
<dbReference type="InterPro" id="IPR017901">
    <property type="entry name" value="C-CAP_CF_C-like"/>
</dbReference>
<comment type="similarity">
    <text evidence="2">Belongs to the TBCC family.</text>
</comment>
<evidence type="ECO:0000256" key="4">
    <source>
        <dbReference type="SAM" id="MobiDB-lite"/>
    </source>
</evidence>
<feature type="domain" description="C-CAP/cofactor C-like" evidence="5">
    <location>
        <begin position="111"/>
        <end position="243"/>
    </location>
</feature>
<evidence type="ECO:0000313" key="7">
    <source>
        <dbReference type="Proteomes" id="UP000284842"/>
    </source>
</evidence>
<dbReference type="Pfam" id="PF07986">
    <property type="entry name" value="TBCC"/>
    <property type="match status" value="1"/>
</dbReference>
<dbReference type="EMBL" id="NHTK01006034">
    <property type="protein sequence ID" value="PPQ66785.1"/>
    <property type="molecule type" value="Genomic_DNA"/>
</dbReference>
<dbReference type="GO" id="GO:0007021">
    <property type="term" value="P:tubulin complex assembly"/>
    <property type="evidence" value="ECO:0007669"/>
    <property type="project" value="TreeGrafter"/>
</dbReference>
<name>A0A409VKJ8_9AGAR</name>
<dbReference type="GO" id="GO:0007023">
    <property type="term" value="P:post-chaperonin tubulin folding pathway"/>
    <property type="evidence" value="ECO:0007669"/>
    <property type="project" value="InterPro"/>
</dbReference>
<keyword evidence="7" id="KW-1185">Reference proteome</keyword>
<evidence type="ECO:0000256" key="2">
    <source>
        <dbReference type="ARBA" id="ARBA00008848"/>
    </source>
</evidence>
<dbReference type="InterPro" id="IPR027684">
    <property type="entry name" value="TBCC"/>
</dbReference>
<dbReference type="GO" id="GO:0005737">
    <property type="term" value="C:cytoplasm"/>
    <property type="evidence" value="ECO:0007669"/>
    <property type="project" value="UniProtKB-SubCell"/>
</dbReference>
<dbReference type="FunCoup" id="A0A409VKJ8">
    <property type="interactions" value="256"/>
</dbReference>
<gene>
    <name evidence="6" type="ORF">CVT24_008694</name>
</gene>
<dbReference type="InParanoid" id="A0A409VKJ8"/>
<dbReference type="Gene3D" id="2.160.20.70">
    <property type="match status" value="1"/>
</dbReference>
<dbReference type="PANTHER" id="PTHR15139:SF0">
    <property type="entry name" value="TUBULIN-SPECIFIC CHAPERONE C"/>
    <property type="match status" value="1"/>
</dbReference>
<organism evidence="6 7">
    <name type="scientific">Panaeolus cyanescens</name>
    <dbReference type="NCBI Taxonomy" id="181874"/>
    <lineage>
        <taxon>Eukaryota</taxon>
        <taxon>Fungi</taxon>
        <taxon>Dikarya</taxon>
        <taxon>Basidiomycota</taxon>
        <taxon>Agaricomycotina</taxon>
        <taxon>Agaricomycetes</taxon>
        <taxon>Agaricomycetidae</taxon>
        <taxon>Agaricales</taxon>
        <taxon>Agaricineae</taxon>
        <taxon>Galeropsidaceae</taxon>
        <taxon>Panaeolus</taxon>
    </lineage>
</organism>
<proteinExistence type="inferred from homology"/>
<evidence type="ECO:0000256" key="1">
    <source>
        <dbReference type="ARBA" id="ARBA00004496"/>
    </source>
</evidence>
<dbReference type="AlphaFoldDB" id="A0A409VKJ8"/>
<feature type="region of interest" description="Disordered" evidence="4">
    <location>
        <begin position="65"/>
        <end position="84"/>
    </location>
</feature>
<reference evidence="6 7" key="1">
    <citation type="journal article" date="2018" name="Evol. Lett.">
        <title>Horizontal gene cluster transfer increased hallucinogenic mushroom diversity.</title>
        <authorList>
            <person name="Reynolds H.T."/>
            <person name="Vijayakumar V."/>
            <person name="Gluck-Thaler E."/>
            <person name="Korotkin H.B."/>
            <person name="Matheny P.B."/>
            <person name="Slot J.C."/>
        </authorList>
    </citation>
    <scope>NUCLEOTIDE SEQUENCE [LARGE SCALE GENOMIC DNA]</scope>
    <source>
        <strain evidence="6 7">2629</strain>
    </source>
</reference>
<accession>A0A409VKJ8</accession>
<evidence type="ECO:0000256" key="3">
    <source>
        <dbReference type="ARBA" id="ARBA00022490"/>
    </source>
</evidence>
<protein>
    <recommendedName>
        <fullName evidence="5">C-CAP/cofactor C-like domain-containing protein</fullName>
    </recommendedName>
</protein>
<comment type="subcellular location">
    <subcellularLocation>
        <location evidence="1">Cytoplasm</location>
    </subcellularLocation>
</comment>
<dbReference type="Proteomes" id="UP000284842">
    <property type="component" value="Unassembled WGS sequence"/>
</dbReference>
<evidence type="ECO:0000313" key="6">
    <source>
        <dbReference type="EMBL" id="PPQ66785.1"/>
    </source>
</evidence>
<dbReference type="PANTHER" id="PTHR15139">
    <property type="entry name" value="TUBULIN FOLDING COFACTOR C"/>
    <property type="match status" value="1"/>
</dbReference>
<keyword evidence="3" id="KW-0963">Cytoplasm</keyword>
<dbReference type="InterPro" id="IPR038397">
    <property type="entry name" value="TBCC_N_sf"/>
</dbReference>
<dbReference type="InterPro" id="IPR016098">
    <property type="entry name" value="CAP/MinC_C"/>
</dbReference>
<sequence length="289" mass="31476">MQELATLLSKITRALVDATGSIPSYDQKQYELQIKAMERSIESLRSSASSKGKFSFKRKAAAGPSGPVASAPAAPPIPATPDLTLSATTTESSILSLTNREDEYITRISLPAHSQRTDLSISYLKGCVVDLLHDNQAEEPTASDSGHLKLSALHIRNITNCVILLPSIEGSALLHDVVNCILVLGCHQFRMHSSKKADIFLSIASNPIIEDCNDIRFTVYPSILAGPSPNIYQTLPNIQDFSHIRPTPSPHYSIMDERSKEAFETSFSSLRRGTSTSLEQLPVILSMIA</sequence>
<evidence type="ECO:0000259" key="5">
    <source>
        <dbReference type="PROSITE" id="PS51329"/>
    </source>
</evidence>
<dbReference type="OrthoDB" id="194775at2759"/>
<dbReference type="InterPro" id="IPR012945">
    <property type="entry name" value="Tubulin-bd_cofactor_C_dom"/>
</dbReference>
<comment type="caution">
    <text evidence="6">The sequence shown here is derived from an EMBL/GenBank/DDBJ whole genome shotgun (WGS) entry which is preliminary data.</text>
</comment>
<dbReference type="STRING" id="181874.A0A409VKJ8"/>